<accession>A0A1I8AKT9</accession>
<reference evidence="2" key="1">
    <citation type="submission" date="2016-11" db="UniProtKB">
        <authorList>
            <consortium name="WormBaseParasite"/>
        </authorList>
    </citation>
    <scope>IDENTIFICATION</scope>
</reference>
<proteinExistence type="predicted"/>
<protein>
    <submittedName>
        <fullName evidence="2">F-box domain-containing protein</fullName>
    </submittedName>
</protein>
<dbReference type="Proteomes" id="UP000095287">
    <property type="component" value="Unplaced"/>
</dbReference>
<evidence type="ECO:0000313" key="2">
    <source>
        <dbReference type="WBParaSite" id="L893_g6985.t1"/>
    </source>
</evidence>
<name>A0A1I8AKT9_9BILA</name>
<dbReference type="WBParaSite" id="L893_g6985.t1">
    <property type="protein sequence ID" value="L893_g6985.t1"/>
    <property type="gene ID" value="L893_g6985"/>
</dbReference>
<dbReference type="AlphaFoldDB" id="A0A1I8AKT9"/>
<sequence>MDRIPTAFYDQLCDNLSTDELSAAKELSGKCGKIARFLLENYADYSVKVVDGREEDGFLLYDYDNRRVHEPQVIKAAPKKLVQVVTINLIDANDEKVSREIVRRFPYSYYGFVHHSSSINEAWVDLANSLETLGVVTIMKELDNEALRLFQKLVISRKLTLLAIHRETLNRGIMEVSKSLLCQDQFDYLSIINKIDEHWNGAEVREILDLWSENSDQLKGKVLLLQKICLGGVLKLENFLKERKMSAASGILLRSKVQIENALTLCSQEECDFIKMEYNNLLFVFEKPSCFYKFEEGEAGNKRQFYVSFDCADEETRDEEGGRQQRGYPNFFGQQDLSLIWKTTCLHLLFVSREIVRRFPYSQHNFVHCSSSINQAWVDLAYSLKRLGSVTITKELDDDALRLFQKLVTSQKLTRLAIHAEACNTATMELSRTLFCQDQFIQLDIINEIDEHWNGIEVREILDLWSENSAQLKGKVLLLRDMCRGGIIQLENFLKERKTSTLPRNEVQIETVLTHCSKKECDFIRMEYNYSLFAFEKPSCFYKFEEGDKGNERRFYVTFECASGETEDESDVETTWKPEEPASFFGQKDLSLMRKTTCLHVLFG</sequence>
<keyword evidence="1" id="KW-1185">Reference proteome</keyword>
<evidence type="ECO:0000313" key="1">
    <source>
        <dbReference type="Proteomes" id="UP000095287"/>
    </source>
</evidence>
<organism evidence="1 2">
    <name type="scientific">Steinernema glaseri</name>
    <dbReference type="NCBI Taxonomy" id="37863"/>
    <lineage>
        <taxon>Eukaryota</taxon>
        <taxon>Metazoa</taxon>
        <taxon>Ecdysozoa</taxon>
        <taxon>Nematoda</taxon>
        <taxon>Chromadorea</taxon>
        <taxon>Rhabditida</taxon>
        <taxon>Tylenchina</taxon>
        <taxon>Panagrolaimomorpha</taxon>
        <taxon>Strongyloidoidea</taxon>
        <taxon>Steinernematidae</taxon>
        <taxon>Steinernema</taxon>
    </lineage>
</organism>